<evidence type="ECO:0000259" key="3">
    <source>
        <dbReference type="Pfam" id="PF00582"/>
    </source>
</evidence>
<dbReference type="CDD" id="cd23659">
    <property type="entry name" value="USP_At3g01520-like"/>
    <property type="match status" value="1"/>
</dbReference>
<evidence type="ECO:0000313" key="4">
    <source>
        <dbReference type="EMBL" id="MDE5415678.1"/>
    </source>
</evidence>
<feature type="domain" description="UspA" evidence="3">
    <location>
        <begin position="3"/>
        <end position="149"/>
    </location>
</feature>
<proteinExistence type="inferred from homology"/>
<name>A0ABT5VMF8_9BACI</name>
<dbReference type="PRINTS" id="PR01438">
    <property type="entry name" value="UNVRSLSTRESS"/>
</dbReference>
<protein>
    <submittedName>
        <fullName evidence="4">Universal stress protein</fullName>
    </submittedName>
</protein>
<gene>
    <name evidence="4" type="ORF">N7Z68_20220</name>
</gene>
<dbReference type="Gene3D" id="3.40.50.620">
    <property type="entry name" value="HUPs"/>
    <property type="match status" value="1"/>
</dbReference>
<dbReference type="Pfam" id="PF00582">
    <property type="entry name" value="Usp"/>
    <property type="match status" value="1"/>
</dbReference>
<evidence type="ECO:0000313" key="5">
    <source>
        <dbReference type="Proteomes" id="UP001148125"/>
    </source>
</evidence>
<keyword evidence="2" id="KW-0175">Coiled coil</keyword>
<dbReference type="Proteomes" id="UP001148125">
    <property type="component" value="Unassembled WGS sequence"/>
</dbReference>
<dbReference type="PANTHER" id="PTHR31964:SF113">
    <property type="entry name" value="USPA DOMAIN-CONTAINING PROTEIN"/>
    <property type="match status" value="1"/>
</dbReference>
<comment type="similarity">
    <text evidence="1">Belongs to the universal stress protein A family.</text>
</comment>
<dbReference type="EMBL" id="JAOTPO010000019">
    <property type="protein sequence ID" value="MDE5415678.1"/>
    <property type="molecule type" value="Genomic_DNA"/>
</dbReference>
<dbReference type="InterPro" id="IPR006015">
    <property type="entry name" value="Universal_stress_UspA"/>
</dbReference>
<keyword evidence="5" id="KW-1185">Reference proteome</keyword>
<dbReference type="InterPro" id="IPR014729">
    <property type="entry name" value="Rossmann-like_a/b/a_fold"/>
</dbReference>
<reference evidence="4" key="1">
    <citation type="submission" date="2024-05" db="EMBL/GenBank/DDBJ databases">
        <title>Alkalihalobacillus sp. strain MEB203 novel alkaliphilic bacterium from Lonar Lake, India.</title>
        <authorList>
            <person name="Joshi A."/>
            <person name="Thite S."/>
            <person name="Mengade P."/>
        </authorList>
    </citation>
    <scope>NUCLEOTIDE SEQUENCE</scope>
    <source>
        <strain evidence="4">MEB 203</strain>
    </source>
</reference>
<comment type="caution">
    <text evidence="4">The sequence shown here is derived from an EMBL/GenBank/DDBJ whole genome shotgun (WGS) entry which is preliminary data.</text>
</comment>
<accession>A0ABT5VMF8</accession>
<evidence type="ECO:0000256" key="2">
    <source>
        <dbReference type="SAM" id="Coils"/>
    </source>
</evidence>
<organism evidence="4 5">
    <name type="scientific">Alkalihalobacterium chitinilyticum</name>
    <dbReference type="NCBI Taxonomy" id="2980103"/>
    <lineage>
        <taxon>Bacteria</taxon>
        <taxon>Bacillati</taxon>
        <taxon>Bacillota</taxon>
        <taxon>Bacilli</taxon>
        <taxon>Bacillales</taxon>
        <taxon>Bacillaceae</taxon>
        <taxon>Alkalihalobacterium</taxon>
    </lineage>
</organism>
<dbReference type="RefSeq" id="WP_275120279.1">
    <property type="nucleotide sequence ID" value="NZ_JAOTPO010000019.1"/>
</dbReference>
<dbReference type="SUPFAM" id="SSF52402">
    <property type="entry name" value="Adenine nucleotide alpha hydrolases-like"/>
    <property type="match status" value="1"/>
</dbReference>
<dbReference type="PANTHER" id="PTHR31964">
    <property type="entry name" value="ADENINE NUCLEOTIDE ALPHA HYDROLASES-LIKE SUPERFAMILY PROTEIN"/>
    <property type="match status" value="1"/>
</dbReference>
<feature type="coiled-coil region" evidence="2">
    <location>
        <begin position="62"/>
        <end position="89"/>
    </location>
</feature>
<evidence type="ECO:0000256" key="1">
    <source>
        <dbReference type="ARBA" id="ARBA00008791"/>
    </source>
</evidence>
<sequence length="149" mass="16407">MGFKKVVVAIDGSKHSYHALKKAVEHVNEVSGELTVVHIVPDTGSAPIIIGDFSTAQYDYRRKLKEVKIEEAEQIINRAKQEVQENGGTSQYYILEGDPANSICQFSEKENFDLIIIGSRGLGSFKEMVLGSVSHKVAQTSSIPVMIIK</sequence>
<dbReference type="InterPro" id="IPR006016">
    <property type="entry name" value="UspA"/>
</dbReference>